<proteinExistence type="predicted"/>
<dbReference type="AlphaFoldDB" id="A0A9Q1DP47"/>
<dbReference type="OrthoDB" id="8951997at2759"/>
<accession>A0A9Q1DP47</accession>
<dbReference type="SUPFAM" id="SSF50353">
    <property type="entry name" value="Cytokine"/>
    <property type="match status" value="1"/>
</dbReference>
<evidence type="ECO:0000313" key="1">
    <source>
        <dbReference type="EMBL" id="KAJ8276088.1"/>
    </source>
</evidence>
<keyword evidence="2" id="KW-1185">Reference proteome</keyword>
<dbReference type="InterPro" id="IPR008996">
    <property type="entry name" value="IL1/FGF"/>
</dbReference>
<sequence>MGLCVSLRENEAHCHAQSETTATMGLCVSLRENEAHCHEDECDDLTRITSIMERIMNKNQQFLVMKPNGSLKFQYMIGPSDNGRFLFQMYCNNYEGTPLGHAITLQVDLNNQKYVLCCSGEGMEKNICAKQQDAPLPHIIEDSRHEAVFFLQKLRPAGKFKIESAKWPN</sequence>
<protein>
    <recommendedName>
        <fullName evidence="3">Interleukin-18</fullName>
    </recommendedName>
</protein>
<evidence type="ECO:0000313" key="2">
    <source>
        <dbReference type="Proteomes" id="UP001152803"/>
    </source>
</evidence>
<comment type="caution">
    <text evidence="1">The sequence shown here is derived from an EMBL/GenBank/DDBJ whole genome shotgun (WGS) entry which is preliminary data.</text>
</comment>
<evidence type="ECO:0008006" key="3">
    <source>
        <dbReference type="Google" id="ProtNLM"/>
    </source>
</evidence>
<name>A0A9Q1DP47_CONCO</name>
<gene>
    <name evidence="1" type="ORF">COCON_G00078400</name>
</gene>
<dbReference type="Proteomes" id="UP001152803">
    <property type="component" value="Unassembled WGS sequence"/>
</dbReference>
<reference evidence="1" key="1">
    <citation type="journal article" date="2023" name="Science">
        <title>Genome structures resolve the early diversification of teleost fishes.</title>
        <authorList>
            <person name="Parey E."/>
            <person name="Louis A."/>
            <person name="Montfort J."/>
            <person name="Bouchez O."/>
            <person name="Roques C."/>
            <person name="Iampietro C."/>
            <person name="Lluch J."/>
            <person name="Castinel A."/>
            <person name="Donnadieu C."/>
            <person name="Desvignes T."/>
            <person name="Floi Bucao C."/>
            <person name="Jouanno E."/>
            <person name="Wen M."/>
            <person name="Mejri S."/>
            <person name="Dirks R."/>
            <person name="Jansen H."/>
            <person name="Henkel C."/>
            <person name="Chen W.J."/>
            <person name="Zahm M."/>
            <person name="Cabau C."/>
            <person name="Klopp C."/>
            <person name="Thompson A.W."/>
            <person name="Robinson-Rechavi M."/>
            <person name="Braasch I."/>
            <person name="Lecointre G."/>
            <person name="Bobe J."/>
            <person name="Postlethwait J.H."/>
            <person name="Berthelot C."/>
            <person name="Roest Crollius H."/>
            <person name="Guiguen Y."/>
        </authorList>
    </citation>
    <scope>NUCLEOTIDE SEQUENCE</scope>
    <source>
        <strain evidence="1">Concon-B</strain>
    </source>
</reference>
<organism evidence="1 2">
    <name type="scientific">Conger conger</name>
    <name type="common">Conger eel</name>
    <name type="synonym">Muraena conger</name>
    <dbReference type="NCBI Taxonomy" id="82655"/>
    <lineage>
        <taxon>Eukaryota</taxon>
        <taxon>Metazoa</taxon>
        <taxon>Chordata</taxon>
        <taxon>Craniata</taxon>
        <taxon>Vertebrata</taxon>
        <taxon>Euteleostomi</taxon>
        <taxon>Actinopterygii</taxon>
        <taxon>Neopterygii</taxon>
        <taxon>Teleostei</taxon>
        <taxon>Anguilliformes</taxon>
        <taxon>Congridae</taxon>
        <taxon>Conger</taxon>
    </lineage>
</organism>
<dbReference type="Gene3D" id="2.80.10.50">
    <property type="match status" value="1"/>
</dbReference>
<dbReference type="EMBL" id="JAFJMO010000005">
    <property type="protein sequence ID" value="KAJ8276088.1"/>
    <property type="molecule type" value="Genomic_DNA"/>
</dbReference>